<protein>
    <submittedName>
        <fullName evidence="1">Uncharacterized protein</fullName>
    </submittedName>
</protein>
<accession>A0A481YP26</accession>
<gene>
    <name evidence="1" type="ORF">LCDPAC02_02200</name>
</gene>
<reference evidence="1" key="1">
    <citation type="journal article" date="2019" name="MBio">
        <title>Virus Genomes from Deep Sea Sediments Expand the Ocean Megavirome and Support Independent Origins of Viral Gigantism.</title>
        <authorList>
            <person name="Backstrom D."/>
            <person name="Yutin N."/>
            <person name="Jorgensen S.L."/>
            <person name="Dharamshi J."/>
            <person name="Homa F."/>
            <person name="Zaremba-Niedwiedzka K."/>
            <person name="Spang A."/>
            <person name="Wolf Y.I."/>
            <person name="Koonin E.V."/>
            <person name="Ettema T.J."/>
        </authorList>
    </citation>
    <scope>NUCLEOTIDE SEQUENCE</scope>
</reference>
<organism evidence="1">
    <name type="scientific">Pithovirus LCDPAC02</name>
    <dbReference type="NCBI Taxonomy" id="2506601"/>
    <lineage>
        <taxon>Viruses</taxon>
        <taxon>Pithoviruses</taxon>
    </lineage>
</organism>
<sequence length="147" mass="18225">MEEFENELLSIVENEFNIIYPIYSLLNIEHTTSKIKFHKNNDDCYIKHVIKMYRIEQFIIKYYFEHKKISKIEICKYIIYPDYMYNLYDIIYNIEEKICKIDYYVPEEYSRDVKFDITESCVKHINYNIEIITKYITEDTFKISYDF</sequence>
<proteinExistence type="predicted"/>
<name>A0A481YP26_9VIRU</name>
<dbReference type="EMBL" id="MK500301">
    <property type="protein sequence ID" value="QBK85021.1"/>
    <property type="molecule type" value="Genomic_DNA"/>
</dbReference>
<evidence type="ECO:0000313" key="1">
    <source>
        <dbReference type="EMBL" id="QBK85021.1"/>
    </source>
</evidence>